<dbReference type="KEGG" id="psyt:DSAG12_01670"/>
<name>A0A5B9D9S5_9ARCH</name>
<organism evidence="2 3">
    <name type="scientific">Promethearchaeum syntrophicum</name>
    <dbReference type="NCBI Taxonomy" id="2594042"/>
    <lineage>
        <taxon>Archaea</taxon>
        <taxon>Promethearchaeati</taxon>
        <taxon>Promethearchaeota</taxon>
        <taxon>Promethearchaeia</taxon>
        <taxon>Promethearchaeales</taxon>
        <taxon>Promethearchaeaceae</taxon>
        <taxon>Promethearchaeum</taxon>
    </lineage>
</organism>
<reference evidence="2 3" key="2">
    <citation type="journal article" date="2024" name="Int. J. Syst. Evol. Microbiol.">
        <title>Promethearchaeum syntrophicum gen. nov., sp. nov., an anaerobic, obligately syntrophic archaeon, the first isolate of the lineage 'Asgard' archaea, and proposal of the new archaeal phylum Promethearchaeota phyl. nov. and kingdom Promethearchaeati regn. nov.</title>
        <authorList>
            <person name="Imachi H."/>
            <person name="Nobu M.K."/>
            <person name="Kato S."/>
            <person name="Takaki Y."/>
            <person name="Miyazaki M."/>
            <person name="Miyata M."/>
            <person name="Ogawara M."/>
            <person name="Saito Y."/>
            <person name="Sakai S."/>
            <person name="Tahara Y.O."/>
            <person name="Takano Y."/>
            <person name="Tasumi E."/>
            <person name="Uematsu K."/>
            <person name="Yoshimura T."/>
            <person name="Itoh T."/>
            <person name="Ohkuma M."/>
            <person name="Takai K."/>
        </authorList>
    </citation>
    <scope>NUCLEOTIDE SEQUENCE [LARGE SCALE GENOMIC DNA]</scope>
    <source>
        <strain evidence="2 3">MK-D1</strain>
    </source>
</reference>
<dbReference type="Pfam" id="PF25292">
    <property type="entry name" value="Beta-prop_CGLA"/>
    <property type="match status" value="1"/>
</dbReference>
<keyword evidence="3" id="KW-1185">Reference proteome</keyword>
<gene>
    <name evidence="2" type="ORF">DSAG12_01670</name>
</gene>
<evidence type="ECO:0000313" key="2">
    <source>
        <dbReference type="EMBL" id="QEE15843.2"/>
    </source>
</evidence>
<protein>
    <recommendedName>
        <fullName evidence="1">Lambda-carrageenase beta-propeller domain-containing protein</fullName>
    </recommendedName>
</protein>
<dbReference type="Gene3D" id="2.130.10.10">
    <property type="entry name" value="YVTN repeat-like/Quinoprotein amine dehydrogenase"/>
    <property type="match status" value="1"/>
</dbReference>
<accession>A0A5B9D9S5</accession>
<dbReference type="InterPro" id="IPR036322">
    <property type="entry name" value="WD40_repeat_dom_sf"/>
</dbReference>
<dbReference type="EMBL" id="CP042905">
    <property type="protein sequence ID" value="QEE15843.2"/>
    <property type="molecule type" value="Genomic_DNA"/>
</dbReference>
<dbReference type="SUPFAM" id="SSF50978">
    <property type="entry name" value="WD40 repeat-like"/>
    <property type="match status" value="1"/>
</dbReference>
<dbReference type="InterPro" id="IPR015943">
    <property type="entry name" value="WD40/YVTN_repeat-like_dom_sf"/>
</dbReference>
<dbReference type="Proteomes" id="UP000321408">
    <property type="component" value="Chromosome"/>
</dbReference>
<sequence length="744" mass="84783">MERTVSTENRGHEKSMIVQHIHSILRKKLPSVIRDAAIVSIGENERDKFIAVANQDNNLYILNFNRLEIFQKIEFSTWVRCVSTADLTKNGKSEIIIGLGDNTLRVLKFDEETKNFFEFCSETFENFVNSCTTADLNGDSNLEIIAGSWDKTLRVFSLTESGLEELWRKELPFRIQSVKIADVLWNNRLEIVIIFKEGGLSVLNSLNGTLIWEFSGEKPLLACDIGILDSSGYPYIVTGGNDKNLYFLDMYGNIILKTPVEDRITSILISDINGNSRNEVLLGMGSAFLISFEFPDALLSQIRRRWRYKIHGVINRILTTDFTLNSEKDIIFAGYDYAINIINDFHYGSEILEPLMAAPFHPVPIEGETEEVASLFSTGNDSAYALAADESQSEIAASNDEFESASAGNAKRIRRYSTEIPQSELIPTIFNDVEYFETKAKLFAAFASGGLDGVQANKFFNNLKEHEIIRYQRANPRGYYLVDQTSPSDTISKPKAPIKTRTIQKIIESPMLEKAQSILEKERFFASKAILINLLRNNDIPEIEISPIFDYFKSKMFLTYSRSAPRGYTFIGSEEPSTLVKVALKPTITDEMIEEGRKIFRDQQFISSKAKIFEEFDKFNLGTNLAEKLLKILKDRSIISYSAKKPRGYHYIEGKNLKEIIPEEVTAEKIESETRIEDVILMQVKKIFEKTKIMTSKNAVLNKFEFELTLHGNYSPEQLFDILKKQGYLKYSRSAPRGYSFKNT</sequence>
<evidence type="ECO:0000313" key="3">
    <source>
        <dbReference type="Proteomes" id="UP000321408"/>
    </source>
</evidence>
<dbReference type="AlphaFoldDB" id="A0A5B9D9S5"/>
<proteinExistence type="predicted"/>
<dbReference type="InterPro" id="IPR057420">
    <property type="entry name" value="Beta-prop_CGLA"/>
</dbReference>
<evidence type="ECO:0000259" key="1">
    <source>
        <dbReference type="Pfam" id="PF25292"/>
    </source>
</evidence>
<reference evidence="2 3" key="1">
    <citation type="journal article" date="2020" name="Nature">
        <title>Isolation of an archaeon at the prokaryote-eukaryote interface.</title>
        <authorList>
            <person name="Imachi H."/>
            <person name="Nobu M.K."/>
            <person name="Nakahara N."/>
            <person name="Morono Y."/>
            <person name="Ogawara M."/>
            <person name="Takaki Y."/>
            <person name="Takano Y."/>
            <person name="Uematsu K."/>
            <person name="Ikuta T."/>
            <person name="Ito M."/>
            <person name="Matsui Y."/>
            <person name="Miyazaki M."/>
            <person name="Murata K."/>
            <person name="Saito Y."/>
            <person name="Sakai S."/>
            <person name="Song C."/>
            <person name="Tasumi E."/>
            <person name="Yamanaka Y."/>
            <person name="Yamaguchi T."/>
            <person name="Kamagata Y."/>
            <person name="Tamaki H."/>
            <person name="Takai K."/>
        </authorList>
    </citation>
    <scope>NUCLEOTIDE SEQUENCE [LARGE SCALE GENOMIC DNA]</scope>
    <source>
        <strain evidence="2 3">MK-D1</strain>
    </source>
</reference>